<dbReference type="Proteomes" id="UP000186594">
    <property type="component" value="Unassembled WGS sequence"/>
</dbReference>
<dbReference type="GO" id="GO:0005829">
    <property type="term" value="C:cytosol"/>
    <property type="evidence" value="ECO:0007669"/>
    <property type="project" value="TreeGrafter"/>
</dbReference>
<keyword evidence="1" id="KW-0694">RNA-binding</keyword>
<dbReference type="STRING" id="1198029.A0A1U7LGC6"/>
<dbReference type="FunFam" id="3.10.450.50:FF:000003">
    <property type="entry name" value="Nuclear transport factor 2 family protein"/>
    <property type="match status" value="1"/>
</dbReference>
<evidence type="ECO:0000313" key="3">
    <source>
        <dbReference type="EMBL" id="OLL21699.1"/>
    </source>
</evidence>
<dbReference type="PANTHER" id="PTHR10693:SF20">
    <property type="entry name" value="AT27578P"/>
    <property type="match status" value="1"/>
</dbReference>
<feature type="domain" description="NTF2" evidence="2">
    <location>
        <begin position="11"/>
        <end position="127"/>
    </location>
</feature>
<sequence>MADTHASLEMISWTFVQEYYSFLNKDPARLHRFYTKKSSFLHGHEGEMASLCVGQQEIHDKITKLDFRDCKVMVSNVDCQASANNGIVIMVLGEMSNNGGPSQKFVQTFFLAEQPKGYYVLNDIFRFLNEESDSEASESDEIP</sequence>
<dbReference type="PROSITE" id="PS50177">
    <property type="entry name" value="NTF2_DOMAIN"/>
    <property type="match status" value="1"/>
</dbReference>
<dbReference type="OrthoDB" id="339151at2759"/>
<dbReference type="PANTHER" id="PTHR10693">
    <property type="entry name" value="RAS GTPASE-ACTIVATING PROTEIN-BINDING PROTEIN"/>
    <property type="match status" value="1"/>
</dbReference>
<dbReference type="InterPro" id="IPR018222">
    <property type="entry name" value="Nuclear_transport_factor_2_euk"/>
</dbReference>
<gene>
    <name evidence="3" type="ORF">NEOLI_004019</name>
</gene>
<dbReference type="GO" id="GO:0034517">
    <property type="term" value="P:ribophagy"/>
    <property type="evidence" value="ECO:0007669"/>
    <property type="project" value="TreeGrafter"/>
</dbReference>
<reference evidence="3 4" key="1">
    <citation type="submission" date="2016-04" db="EMBL/GenBank/DDBJ databases">
        <title>Evolutionary innovation and constraint leading to complex multicellularity in the Ascomycota.</title>
        <authorList>
            <person name="Cisse O."/>
            <person name="Nguyen A."/>
            <person name="Hewitt D.A."/>
            <person name="Jedd G."/>
            <person name="Stajich J.E."/>
        </authorList>
    </citation>
    <scope>NUCLEOTIDE SEQUENCE [LARGE SCALE GENOMIC DNA]</scope>
    <source>
        <strain evidence="3 4">DAH-3</strain>
    </source>
</reference>
<dbReference type="GO" id="GO:1990904">
    <property type="term" value="C:ribonucleoprotein complex"/>
    <property type="evidence" value="ECO:0007669"/>
    <property type="project" value="TreeGrafter"/>
</dbReference>
<dbReference type="OMA" id="DAHAILN"/>
<dbReference type="SUPFAM" id="SSF54427">
    <property type="entry name" value="NTF2-like"/>
    <property type="match status" value="1"/>
</dbReference>
<evidence type="ECO:0000256" key="1">
    <source>
        <dbReference type="ARBA" id="ARBA00022884"/>
    </source>
</evidence>
<dbReference type="InterPro" id="IPR032710">
    <property type="entry name" value="NTF2-like_dom_sf"/>
</dbReference>
<proteinExistence type="predicted"/>
<dbReference type="AlphaFoldDB" id="A0A1U7LGC6"/>
<dbReference type="EMBL" id="LXFE01004390">
    <property type="protein sequence ID" value="OLL21699.1"/>
    <property type="molecule type" value="Genomic_DNA"/>
</dbReference>
<evidence type="ECO:0000259" key="2">
    <source>
        <dbReference type="PROSITE" id="PS50177"/>
    </source>
</evidence>
<dbReference type="InterPro" id="IPR002075">
    <property type="entry name" value="NTF2_dom"/>
</dbReference>
<comment type="caution">
    <text evidence="3">The sequence shown here is derived from an EMBL/GenBank/DDBJ whole genome shotgun (WGS) entry which is preliminary data.</text>
</comment>
<organism evidence="3 4">
    <name type="scientific">Neolecta irregularis (strain DAH-3)</name>
    <dbReference type="NCBI Taxonomy" id="1198029"/>
    <lineage>
        <taxon>Eukaryota</taxon>
        <taxon>Fungi</taxon>
        <taxon>Dikarya</taxon>
        <taxon>Ascomycota</taxon>
        <taxon>Taphrinomycotina</taxon>
        <taxon>Neolectales</taxon>
        <taxon>Neolectaceae</taxon>
        <taxon>Neolecta</taxon>
    </lineage>
</organism>
<dbReference type="GO" id="GO:0016579">
    <property type="term" value="P:protein deubiquitination"/>
    <property type="evidence" value="ECO:0007669"/>
    <property type="project" value="TreeGrafter"/>
</dbReference>
<dbReference type="InterPro" id="IPR039539">
    <property type="entry name" value="Ras_GTPase_bind_prot"/>
</dbReference>
<accession>A0A1U7LGC6</accession>
<dbReference type="Gene3D" id="3.10.450.50">
    <property type="match status" value="1"/>
</dbReference>
<keyword evidence="4" id="KW-1185">Reference proteome</keyword>
<dbReference type="GO" id="GO:1990861">
    <property type="term" value="C:Ubp3-Bre5 deubiquitination complex"/>
    <property type="evidence" value="ECO:0007669"/>
    <property type="project" value="TreeGrafter"/>
</dbReference>
<dbReference type="Pfam" id="PF02136">
    <property type="entry name" value="NTF2"/>
    <property type="match status" value="1"/>
</dbReference>
<evidence type="ECO:0000313" key="4">
    <source>
        <dbReference type="Proteomes" id="UP000186594"/>
    </source>
</evidence>
<protein>
    <submittedName>
        <fullName evidence="3">Putative G3BP-like protein</fullName>
    </submittedName>
</protein>
<name>A0A1U7LGC6_NEOID</name>
<dbReference type="CDD" id="cd00780">
    <property type="entry name" value="NTF2"/>
    <property type="match status" value="1"/>
</dbReference>
<dbReference type="GO" id="GO:0003729">
    <property type="term" value="F:mRNA binding"/>
    <property type="evidence" value="ECO:0007669"/>
    <property type="project" value="TreeGrafter"/>
</dbReference>